<reference evidence="1" key="1">
    <citation type="submission" date="2021-01" db="EMBL/GenBank/DDBJ databases">
        <authorList>
            <consortium name="Genoscope - CEA"/>
            <person name="William W."/>
        </authorList>
    </citation>
    <scope>NUCLEOTIDE SEQUENCE</scope>
</reference>
<dbReference type="Proteomes" id="UP000688137">
    <property type="component" value="Unassembled WGS sequence"/>
</dbReference>
<accession>A0A8S1PU30</accession>
<evidence type="ECO:0000313" key="2">
    <source>
        <dbReference type="Proteomes" id="UP000688137"/>
    </source>
</evidence>
<dbReference type="AlphaFoldDB" id="A0A8S1PU30"/>
<gene>
    <name evidence="1" type="ORF">PPRIM_AZ9-3.1.T1310027</name>
</gene>
<sequence>MEILKTGSSAIDKSFGRGGQRKDAVVIVSNLEIHKPVLTFCDMSQAQKEYAIEIAEHAFCQELPSKREKIYIKDI</sequence>
<keyword evidence="2" id="KW-1185">Reference proteome</keyword>
<evidence type="ECO:0000313" key="1">
    <source>
        <dbReference type="EMBL" id="CAD8106514.1"/>
    </source>
</evidence>
<organism evidence="1 2">
    <name type="scientific">Paramecium primaurelia</name>
    <dbReference type="NCBI Taxonomy" id="5886"/>
    <lineage>
        <taxon>Eukaryota</taxon>
        <taxon>Sar</taxon>
        <taxon>Alveolata</taxon>
        <taxon>Ciliophora</taxon>
        <taxon>Intramacronucleata</taxon>
        <taxon>Oligohymenophorea</taxon>
        <taxon>Peniculida</taxon>
        <taxon>Parameciidae</taxon>
        <taxon>Paramecium</taxon>
    </lineage>
</organism>
<protein>
    <submittedName>
        <fullName evidence="1">Uncharacterized protein</fullName>
    </submittedName>
</protein>
<proteinExistence type="predicted"/>
<name>A0A8S1PU30_PARPR</name>
<dbReference type="EMBL" id="CAJJDM010000134">
    <property type="protein sequence ID" value="CAD8106514.1"/>
    <property type="molecule type" value="Genomic_DNA"/>
</dbReference>
<comment type="caution">
    <text evidence="1">The sequence shown here is derived from an EMBL/GenBank/DDBJ whole genome shotgun (WGS) entry which is preliminary data.</text>
</comment>